<dbReference type="PROSITE" id="PS50255">
    <property type="entry name" value="CYTOCHROME_B5_2"/>
    <property type="match status" value="1"/>
</dbReference>
<evidence type="ECO:0000256" key="5">
    <source>
        <dbReference type="ARBA" id="ARBA00022617"/>
    </source>
</evidence>
<protein>
    <recommendedName>
        <fullName evidence="16">L-lactate dehydrogenase (cytochrome)</fullName>
        <ecNumber evidence="15">1.1.2.3</ecNumber>
    </recommendedName>
</protein>
<evidence type="ECO:0000256" key="9">
    <source>
        <dbReference type="ARBA" id="ARBA00023002"/>
    </source>
</evidence>
<name>A0A2T2N5J5_CORCC</name>
<dbReference type="AlphaFoldDB" id="A0A2T2N5J5"/>
<feature type="domain" description="Cytochrome b5 heme-binding" evidence="19">
    <location>
        <begin position="3"/>
        <end position="80"/>
    </location>
</feature>
<dbReference type="InterPro" id="IPR000262">
    <property type="entry name" value="FMN-dep_DH"/>
</dbReference>
<dbReference type="GO" id="GO:0005758">
    <property type="term" value="C:mitochondrial intermembrane space"/>
    <property type="evidence" value="ECO:0007669"/>
    <property type="project" value="UniProtKB-SubCell"/>
</dbReference>
<evidence type="ECO:0000259" key="20">
    <source>
        <dbReference type="PROSITE" id="PS51349"/>
    </source>
</evidence>
<evidence type="ECO:0000256" key="8">
    <source>
        <dbReference type="ARBA" id="ARBA00022723"/>
    </source>
</evidence>
<keyword evidence="5 17" id="KW-0349">Heme</keyword>
<dbReference type="PROSITE" id="PS00191">
    <property type="entry name" value="CYTOCHROME_B5_1"/>
    <property type="match status" value="1"/>
</dbReference>
<dbReference type="GO" id="GO:0020037">
    <property type="term" value="F:heme binding"/>
    <property type="evidence" value="ECO:0007669"/>
    <property type="project" value="UniProtKB-UniRule"/>
</dbReference>
<dbReference type="EMBL" id="KZ678147">
    <property type="protein sequence ID" value="PSN60701.1"/>
    <property type="molecule type" value="Genomic_DNA"/>
</dbReference>
<reference evidence="21 22" key="1">
    <citation type="journal article" date="2018" name="Front. Microbiol.">
        <title>Genome-Wide Analysis of Corynespora cassiicola Leaf Fall Disease Putative Effectors.</title>
        <authorList>
            <person name="Lopez D."/>
            <person name="Ribeiro S."/>
            <person name="Label P."/>
            <person name="Fumanal B."/>
            <person name="Venisse J.S."/>
            <person name="Kohler A."/>
            <person name="de Oliveira R.R."/>
            <person name="Labutti K."/>
            <person name="Lipzen A."/>
            <person name="Lail K."/>
            <person name="Bauer D."/>
            <person name="Ohm R.A."/>
            <person name="Barry K.W."/>
            <person name="Spatafora J."/>
            <person name="Grigoriev I.V."/>
            <person name="Martin F.M."/>
            <person name="Pujade-Renaud V."/>
        </authorList>
    </citation>
    <scope>NUCLEOTIDE SEQUENCE [LARGE SCALE GENOMIC DNA]</scope>
    <source>
        <strain evidence="21 22">Philippines</strain>
    </source>
</reference>
<dbReference type="OrthoDB" id="1925334at2759"/>
<keyword evidence="6" id="KW-0285">Flavoprotein</keyword>
<evidence type="ECO:0000256" key="12">
    <source>
        <dbReference type="ARBA" id="ARBA00052399"/>
    </source>
</evidence>
<dbReference type="InterPro" id="IPR037396">
    <property type="entry name" value="FMN_HAD"/>
</dbReference>
<dbReference type="Gene3D" id="3.20.20.70">
    <property type="entry name" value="Aldolase class I"/>
    <property type="match status" value="1"/>
</dbReference>
<dbReference type="CDD" id="cd02922">
    <property type="entry name" value="FCB2_FMN"/>
    <property type="match status" value="1"/>
</dbReference>
<evidence type="ECO:0000256" key="3">
    <source>
        <dbReference type="ARBA" id="ARBA00004569"/>
    </source>
</evidence>
<dbReference type="GO" id="GO:0046872">
    <property type="term" value="F:metal ion binding"/>
    <property type="evidence" value="ECO:0007669"/>
    <property type="project" value="UniProtKB-UniRule"/>
</dbReference>
<dbReference type="GO" id="GO:0004460">
    <property type="term" value="F:L-lactate dehydrogenase (cytochrome) activity"/>
    <property type="evidence" value="ECO:0007669"/>
    <property type="project" value="UniProtKB-EC"/>
</dbReference>
<evidence type="ECO:0000256" key="1">
    <source>
        <dbReference type="ARBA" id="ARBA00001917"/>
    </source>
</evidence>
<evidence type="ECO:0000256" key="11">
    <source>
        <dbReference type="ARBA" id="ARBA00023128"/>
    </source>
</evidence>
<comment type="cofactor">
    <cofactor evidence="2">
        <name>heme b</name>
        <dbReference type="ChEBI" id="CHEBI:60344"/>
    </cofactor>
</comment>
<dbReference type="InterPro" id="IPR001199">
    <property type="entry name" value="Cyt_B5-like_heme/steroid-bd"/>
</dbReference>
<dbReference type="SUPFAM" id="SSF55856">
    <property type="entry name" value="Cytochrome b5-like heme/steroid binding domain"/>
    <property type="match status" value="1"/>
</dbReference>
<sequence length="493" mass="53954">MAGNTVSVEEIKAHSSEQDCWIVVDDVVWDITEFVPKHPGGKDIIYRHAGLDASSAYSAVHSPSLIAKTLGPLKRKGKIDSKTSPALLKPPPTEDAHPKLSVGAKPPLTSLINSYDFEAVAEKTLTKKAWAFYSSAATNLVTRDANRTLFDRIWFRPRLLRNIRDIDTRTRILGQNVNLPFFVSPAAMAKLAHPEGEIALAKGCEKFGIAQCISTNASFTMAEITSSVAPETVPFFFQLYVNKDRPASEVLLRDAEKAGMKGIWFTIDGPVQGKREADERVKVETTTGASAAMSGATATNDSRGGGLGRTMGGYIDATFNWDDIAWLRRSTKLPIVAKGVQTVEDAVLAMQHGLDGIVISNHGGRNLDTSPPSLLTLMEIRKHHPEVFSNLEVFVDCGIRRGTDIIKALCLGAKAVGMGRPFLYSLTYGQEGVEHFIDIIKDEMETTMRLLGITDLSQAHPRFLNTCDVDHLVPRTLESSFPEIPPQTTRAKL</sequence>
<gene>
    <name evidence="21" type="ORF">BS50DRAFT_563326</name>
</gene>
<evidence type="ECO:0000256" key="4">
    <source>
        <dbReference type="ARBA" id="ARBA00011881"/>
    </source>
</evidence>
<comment type="similarity">
    <text evidence="13">In the C-terminal section; belongs to the FMN-dependent alpha-hydroxy acid dehydrogenase family.</text>
</comment>
<evidence type="ECO:0000256" key="10">
    <source>
        <dbReference type="ARBA" id="ARBA00023004"/>
    </source>
</evidence>
<evidence type="ECO:0000256" key="18">
    <source>
        <dbReference type="SAM" id="MobiDB-lite"/>
    </source>
</evidence>
<evidence type="ECO:0000256" key="2">
    <source>
        <dbReference type="ARBA" id="ARBA00001970"/>
    </source>
</evidence>
<dbReference type="EC" id="1.1.2.3" evidence="15"/>
<organism evidence="21 22">
    <name type="scientific">Corynespora cassiicola Philippines</name>
    <dbReference type="NCBI Taxonomy" id="1448308"/>
    <lineage>
        <taxon>Eukaryota</taxon>
        <taxon>Fungi</taxon>
        <taxon>Dikarya</taxon>
        <taxon>Ascomycota</taxon>
        <taxon>Pezizomycotina</taxon>
        <taxon>Dothideomycetes</taxon>
        <taxon>Pleosporomycetidae</taxon>
        <taxon>Pleosporales</taxon>
        <taxon>Corynesporascaceae</taxon>
        <taxon>Corynespora</taxon>
    </lineage>
</organism>
<keyword evidence="11" id="KW-0496">Mitochondrion</keyword>
<comment type="similarity">
    <text evidence="14">In the N-terminal section; belongs to the cytochrome b5 family.</text>
</comment>
<keyword evidence="22" id="KW-1185">Reference proteome</keyword>
<dbReference type="Pfam" id="PF00173">
    <property type="entry name" value="Cyt-b5"/>
    <property type="match status" value="1"/>
</dbReference>
<dbReference type="PROSITE" id="PS51349">
    <property type="entry name" value="FMN_HYDROXY_ACID_DH_2"/>
    <property type="match status" value="1"/>
</dbReference>
<dbReference type="STRING" id="1448308.A0A2T2N5J5"/>
<feature type="region of interest" description="Disordered" evidence="18">
    <location>
        <begin position="76"/>
        <end position="101"/>
    </location>
</feature>
<comment type="similarity">
    <text evidence="17">Belongs to the cytochrome b5 family.</text>
</comment>
<evidence type="ECO:0000256" key="15">
    <source>
        <dbReference type="ARBA" id="ARBA00066458"/>
    </source>
</evidence>
<keyword evidence="8 17" id="KW-0479">Metal-binding</keyword>
<comment type="subunit">
    <text evidence="4">Homotetramer.</text>
</comment>
<dbReference type="FunFam" id="3.20.20.70:FF:000062">
    <property type="entry name" value="Cytochrome b2, mitochondrial, putative"/>
    <property type="match status" value="1"/>
</dbReference>
<evidence type="ECO:0000256" key="7">
    <source>
        <dbReference type="ARBA" id="ARBA00022643"/>
    </source>
</evidence>
<dbReference type="InterPro" id="IPR037458">
    <property type="entry name" value="L-MDH/L-LDH_FMN-bd"/>
</dbReference>
<dbReference type="InterPro" id="IPR036400">
    <property type="entry name" value="Cyt_B5-like_heme/steroid_sf"/>
</dbReference>
<dbReference type="Proteomes" id="UP000240883">
    <property type="component" value="Unassembled WGS sequence"/>
</dbReference>
<dbReference type="SUPFAM" id="SSF51395">
    <property type="entry name" value="FMN-linked oxidoreductases"/>
    <property type="match status" value="1"/>
</dbReference>
<proteinExistence type="inferred from homology"/>
<evidence type="ECO:0000256" key="6">
    <source>
        <dbReference type="ARBA" id="ARBA00022630"/>
    </source>
</evidence>
<evidence type="ECO:0000256" key="17">
    <source>
        <dbReference type="RuleBase" id="RU362121"/>
    </source>
</evidence>
<accession>A0A2T2N5J5</accession>
<dbReference type="PANTHER" id="PTHR10578:SF104">
    <property type="entry name" value="CYTOCHROME B2, MITOCHONDRIAL-RELATED"/>
    <property type="match status" value="1"/>
</dbReference>
<dbReference type="Pfam" id="PF01070">
    <property type="entry name" value="FMN_dh"/>
    <property type="match status" value="1"/>
</dbReference>
<dbReference type="InterPro" id="IPR018506">
    <property type="entry name" value="Cyt_B5_heme-BS"/>
</dbReference>
<keyword evidence="9" id="KW-0560">Oxidoreductase</keyword>
<dbReference type="PANTHER" id="PTHR10578">
    <property type="entry name" value="S -2-HYDROXY-ACID OXIDASE-RELATED"/>
    <property type="match status" value="1"/>
</dbReference>
<evidence type="ECO:0000256" key="14">
    <source>
        <dbReference type="ARBA" id="ARBA00061589"/>
    </source>
</evidence>
<evidence type="ECO:0000256" key="13">
    <source>
        <dbReference type="ARBA" id="ARBA00061137"/>
    </source>
</evidence>
<evidence type="ECO:0000313" key="22">
    <source>
        <dbReference type="Proteomes" id="UP000240883"/>
    </source>
</evidence>
<keyword evidence="7" id="KW-0288">FMN</keyword>
<evidence type="ECO:0000259" key="19">
    <source>
        <dbReference type="PROSITE" id="PS50255"/>
    </source>
</evidence>
<comment type="cofactor">
    <cofactor evidence="1">
        <name>FMN</name>
        <dbReference type="ChEBI" id="CHEBI:58210"/>
    </cofactor>
</comment>
<feature type="domain" description="FMN hydroxy acid dehydrogenase" evidence="20">
    <location>
        <begin position="106"/>
        <end position="469"/>
    </location>
</feature>
<keyword evidence="10 17" id="KW-0408">Iron</keyword>
<evidence type="ECO:0000313" key="21">
    <source>
        <dbReference type="EMBL" id="PSN60701.1"/>
    </source>
</evidence>
<evidence type="ECO:0000256" key="16">
    <source>
        <dbReference type="ARBA" id="ARBA00068515"/>
    </source>
</evidence>
<dbReference type="Gene3D" id="3.10.120.10">
    <property type="entry name" value="Cytochrome b5-like heme/steroid binding domain"/>
    <property type="match status" value="1"/>
</dbReference>
<dbReference type="InterPro" id="IPR013785">
    <property type="entry name" value="Aldolase_TIM"/>
</dbReference>
<comment type="subcellular location">
    <subcellularLocation>
        <location evidence="3">Mitochondrion intermembrane space</location>
    </subcellularLocation>
</comment>
<comment type="catalytic activity">
    <reaction evidence="12">
        <text>(S)-lactate + 2 Fe(III)-[cytochrome c] = 2 Fe(II)-[cytochrome c] + pyruvate + 2 H(+)</text>
        <dbReference type="Rhea" id="RHEA:19909"/>
        <dbReference type="Rhea" id="RHEA-COMP:10350"/>
        <dbReference type="Rhea" id="RHEA-COMP:14399"/>
        <dbReference type="ChEBI" id="CHEBI:15361"/>
        <dbReference type="ChEBI" id="CHEBI:15378"/>
        <dbReference type="ChEBI" id="CHEBI:16651"/>
        <dbReference type="ChEBI" id="CHEBI:29033"/>
        <dbReference type="ChEBI" id="CHEBI:29034"/>
        <dbReference type="EC" id="1.1.2.3"/>
    </reaction>
    <physiologicalReaction direction="left-to-right" evidence="12">
        <dbReference type="Rhea" id="RHEA:19910"/>
    </physiologicalReaction>
</comment>
<dbReference type="SMART" id="SM01117">
    <property type="entry name" value="Cyt-b5"/>
    <property type="match status" value="1"/>
</dbReference>